<comment type="subunit">
    <text evidence="4">Monomer.</text>
</comment>
<dbReference type="SUPFAM" id="SSF56672">
    <property type="entry name" value="DNA/RNA polymerases"/>
    <property type="match status" value="1"/>
</dbReference>
<evidence type="ECO:0000256" key="1">
    <source>
        <dbReference type="ARBA" id="ARBA00010945"/>
    </source>
</evidence>
<name>B1Y2J3_LEPCP</name>
<feature type="active site" evidence="4">
    <location>
        <position position="125"/>
    </location>
</feature>
<proteinExistence type="inferred from homology"/>
<dbReference type="PANTHER" id="PTHR11076:SF33">
    <property type="entry name" value="DNA POLYMERASE KAPPA"/>
    <property type="match status" value="1"/>
</dbReference>
<dbReference type="RefSeq" id="WP_012345971.1">
    <property type="nucleotide sequence ID" value="NC_010524.1"/>
</dbReference>
<protein>
    <recommendedName>
        <fullName evidence="4">DNA polymerase IV</fullName>
        <shortName evidence="4">Pol IV</shortName>
        <ecNumber evidence="4">2.7.7.7</ecNumber>
    </recommendedName>
</protein>
<dbReference type="GO" id="GO:0000287">
    <property type="term" value="F:magnesium ion binding"/>
    <property type="evidence" value="ECO:0007669"/>
    <property type="project" value="UniProtKB-UniRule"/>
</dbReference>
<dbReference type="InterPro" id="IPR043128">
    <property type="entry name" value="Rev_trsase/Diguanyl_cyclase"/>
</dbReference>
<keyword evidence="4" id="KW-0963">Cytoplasm</keyword>
<evidence type="ECO:0000256" key="5">
    <source>
        <dbReference type="SAM" id="MobiDB-lite"/>
    </source>
</evidence>
<keyword evidence="8" id="KW-1185">Reference proteome</keyword>
<comment type="subcellular location">
    <subcellularLocation>
        <location evidence="4">Cytoplasm</location>
    </subcellularLocation>
</comment>
<comment type="similarity">
    <text evidence="1 4">Belongs to the DNA polymerase type-Y family.</text>
</comment>
<dbReference type="HAMAP" id="MF_01113">
    <property type="entry name" value="DNApol_IV"/>
    <property type="match status" value="1"/>
</dbReference>
<dbReference type="InterPro" id="IPR043502">
    <property type="entry name" value="DNA/RNA_pol_sf"/>
</dbReference>
<reference evidence="7 8" key="1">
    <citation type="submission" date="2008-03" db="EMBL/GenBank/DDBJ databases">
        <title>Complete sequence of Leptothrix cholodnii SP-6.</title>
        <authorList>
            <consortium name="US DOE Joint Genome Institute"/>
            <person name="Copeland A."/>
            <person name="Lucas S."/>
            <person name="Lapidus A."/>
            <person name="Glavina del Rio T."/>
            <person name="Dalin E."/>
            <person name="Tice H."/>
            <person name="Bruce D."/>
            <person name="Goodwin L."/>
            <person name="Pitluck S."/>
            <person name="Chertkov O."/>
            <person name="Brettin T."/>
            <person name="Detter J.C."/>
            <person name="Han C."/>
            <person name="Kuske C.R."/>
            <person name="Schmutz J."/>
            <person name="Larimer F."/>
            <person name="Land M."/>
            <person name="Hauser L."/>
            <person name="Kyrpides N."/>
            <person name="Lykidis A."/>
            <person name="Emerson D."/>
            <person name="Richardson P."/>
        </authorList>
    </citation>
    <scope>NUCLEOTIDE SEQUENCE [LARGE SCALE GENOMIC DNA]</scope>
    <source>
        <strain evidence="8">ATCC 51168 / LMG 8142 / SP-6</strain>
    </source>
</reference>
<keyword evidence="4" id="KW-0479">Metal-binding</keyword>
<feature type="domain" description="UmuC" evidence="6">
    <location>
        <begin position="10"/>
        <end position="214"/>
    </location>
</feature>
<dbReference type="GO" id="GO:0006281">
    <property type="term" value="P:DNA repair"/>
    <property type="evidence" value="ECO:0007669"/>
    <property type="project" value="UniProtKB-UniRule"/>
</dbReference>
<feature type="compositionally biased region" description="Low complexity" evidence="5">
    <location>
        <begin position="380"/>
        <end position="389"/>
    </location>
</feature>
<dbReference type="Gene3D" id="3.30.70.270">
    <property type="match status" value="1"/>
</dbReference>
<keyword evidence="4" id="KW-0460">Magnesium</keyword>
<dbReference type="InterPro" id="IPR036775">
    <property type="entry name" value="DNA_pol_Y-fam_lit_finger_sf"/>
</dbReference>
<dbReference type="GO" id="GO:0006261">
    <property type="term" value="P:DNA-templated DNA replication"/>
    <property type="evidence" value="ECO:0007669"/>
    <property type="project" value="UniProtKB-UniRule"/>
</dbReference>
<dbReference type="Pfam" id="PF11798">
    <property type="entry name" value="IMS_HHH"/>
    <property type="match status" value="1"/>
</dbReference>
<dbReference type="GO" id="GO:0003887">
    <property type="term" value="F:DNA-directed DNA polymerase activity"/>
    <property type="evidence" value="ECO:0007669"/>
    <property type="project" value="UniProtKB-UniRule"/>
</dbReference>
<keyword evidence="4 7" id="KW-0808">Transferase</keyword>
<dbReference type="Proteomes" id="UP000001693">
    <property type="component" value="Chromosome"/>
</dbReference>
<dbReference type="GO" id="GO:0003684">
    <property type="term" value="F:damaged DNA binding"/>
    <property type="evidence" value="ECO:0007669"/>
    <property type="project" value="InterPro"/>
</dbReference>
<dbReference type="OrthoDB" id="9808813at2"/>
<comment type="cofactor">
    <cofactor evidence="4">
        <name>Mg(2+)</name>
        <dbReference type="ChEBI" id="CHEBI:18420"/>
    </cofactor>
    <text evidence="4">Binds 2 magnesium ions per subunit.</text>
</comment>
<dbReference type="Gene3D" id="3.30.1490.100">
    <property type="entry name" value="DNA polymerase, Y-family, little finger domain"/>
    <property type="match status" value="1"/>
</dbReference>
<feature type="binding site" evidence="4">
    <location>
        <position position="124"/>
    </location>
    <ligand>
        <name>Mg(2+)</name>
        <dbReference type="ChEBI" id="CHEBI:18420"/>
    </ligand>
</feature>
<dbReference type="InterPro" id="IPR022880">
    <property type="entry name" value="DNApol_IV"/>
</dbReference>
<accession>B1Y2J3</accession>
<dbReference type="eggNOG" id="COG0389">
    <property type="taxonomic scope" value="Bacteria"/>
</dbReference>
<dbReference type="STRING" id="395495.Lcho_0937"/>
<dbReference type="InterPro" id="IPR024728">
    <property type="entry name" value="PolY_HhH_motif"/>
</dbReference>
<feature type="region of interest" description="Disordered" evidence="5">
    <location>
        <begin position="379"/>
        <end position="436"/>
    </location>
</feature>
<keyword evidence="4" id="KW-0238">DNA-binding</keyword>
<evidence type="ECO:0000313" key="7">
    <source>
        <dbReference type="EMBL" id="ACB33209.1"/>
    </source>
</evidence>
<dbReference type="InterPro" id="IPR050116">
    <property type="entry name" value="DNA_polymerase-Y"/>
</dbReference>
<evidence type="ECO:0000256" key="4">
    <source>
        <dbReference type="HAMAP-Rule" id="MF_01113"/>
    </source>
</evidence>
<sequence>MADALPPRLIAHLDMDAFYASVELLRRPELRGLPVVVGGRRASPAAGDDWPRLRDYTGRGVVTTSTYEARALGVHSGMGLMRSAALAPQAILLPADFDEYRRLSRLFKAAVAELAPAIEDRGIDEIYIDLSDVPGAREAVGHDPLGGARALAQELKNNVRRATGLSCSVGLAPNKLLAKICSDLDKPDGLTVVMAEDVASRIWPLPVRRIHGVGPKASARLESLGVHTIGELARQSPAWLSDHFGAHHGEWLLAAAHGQDDRPVVTESEPVSMSRETTFERDLHPRTDRALLGRIFTDLCERVGDDLRRKGYVGRTIGIKLRFDDFRTVTRDHTVALPTADGQLIRAAAGQCLKRINLSRRLRLLGVRVGNLSHAVGIDTPPTATARAPMPEPAPIRRPTAAAQRKAAPAPVEAGAQGQSLSLFPEWDDPAPPAPD</sequence>
<organism evidence="7 8">
    <name type="scientific">Leptothrix cholodnii (strain ATCC 51168 / LMG 8142 / SP-6)</name>
    <name type="common">Leptothrix discophora (strain SP-6)</name>
    <dbReference type="NCBI Taxonomy" id="395495"/>
    <lineage>
        <taxon>Bacteria</taxon>
        <taxon>Pseudomonadati</taxon>
        <taxon>Pseudomonadota</taxon>
        <taxon>Betaproteobacteria</taxon>
        <taxon>Burkholderiales</taxon>
        <taxon>Sphaerotilaceae</taxon>
        <taxon>Leptothrix</taxon>
    </lineage>
</organism>
<dbReference type="EMBL" id="CP001013">
    <property type="protein sequence ID" value="ACB33209.1"/>
    <property type="molecule type" value="Genomic_DNA"/>
</dbReference>
<dbReference type="CDD" id="cd03586">
    <property type="entry name" value="PolY_Pol_IV_kappa"/>
    <property type="match status" value="1"/>
</dbReference>
<keyword evidence="2 4" id="KW-0515">Mutator protein</keyword>
<dbReference type="NCBIfam" id="NF002677">
    <property type="entry name" value="PRK02406.1"/>
    <property type="match status" value="1"/>
</dbReference>
<evidence type="ECO:0000256" key="2">
    <source>
        <dbReference type="ARBA" id="ARBA00022457"/>
    </source>
</evidence>
<dbReference type="SUPFAM" id="SSF100879">
    <property type="entry name" value="Lesion bypass DNA polymerase (Y-family), little finger domain"/>
    <property type="match status" value="1"/>
</dbReference>
<gene>
    <name evidence="4" type="primary">dinB</name>
    <name evidence="7" type="ordered locus">Lcho_0937</name>
</gene>
<dbReference type="EC" id="2.7.7.7" evidence="4"/>
<dbReference type="Gene3D" id="1.10.150.20">
    <property type="entry name" value="5' to 3' exonuclease, C-terminal subdomain"/>
    <property type="match status" value="1"/>
</dbReference>
<evidence type="ECO:0000259" key="6">
    <source>
        <dbReference type="PROSITE" id="PS50173"/>
    </source>
</evidence>
<evidence type="ECO:0000256" key="3">
    <source>
        <dbReference type="ARBA" id="ARBA00022932"/>
    </source>
</evidence>
<comment type="catalytic activity">
    <reaction evidence="4">
        <text>DNA(n) + a 2'-deoxyribonucleoside 5'-triphosphate = DNA(n+1) + diphosphate</text>
        <dbReference type="Rhea" id="RHEA:22508"/>
        <dbReference type="Rhea" id="RHEA-COMP:17339"/>
        <dbReference type="Rhea" id="RHEA-COMP:17340"/>
        <dbReference type="ChEBI" id="CHEBI:33019"/>
        <dbReference type="ChEBI" id="CHEBI:61560"/>
        <dbReference type="ChEBI" id="CHEBI:173112"/>
        <dbReference type="EC" id="2.7.7.7"/>
    </reaction>
</comment>
<feature type="binding site" evidence="4">
    <location>
        <position position="14"/>
    </location>
    <ligand>
        <name>Mg(2+)</name>
        <dbReference type="ChEBI" id="CHEBI:18420"/>
    </ligand>
</feature>
<dbReference type="GO" id="GO:0005829">
    <property type="term" value="C:cytosol"/>
    <property type="evidence" value="ECO:0007669"/>
    <property type="project" value="TreeGrafter"/>
</dbReference>
<dbReference type="KEGG" id="lch:Lcho_0937"/>
<feature type="site" description="Substrate discrimination" evidence="4">
    <location>
        <position position="19"/>
    </location>
</feature>
<dbReference type="PROSITE" id="PS50173">
    <property type="entry name" value="UMUC"/>
    <property type="match status" value="1"/>
</dbReference>
<dbReference type="GO" id="GO:0009432">
    <property type="term" value="P:SOS response"/>
    <property type="evidence" value="ECO:0007669"/>
    <property type="project" value="TreeGrafter"/>
</dbReference>
<dbReference type="InterPro" id="IPR001126">
    <property type="entry name" value="UmuC"/>
</dbReference>
<dbReference type="GO" id="GO:0042276">
    <property type="term" value="P:error-prone translesion synthesis"/>
    <property type="evidence" value="ECO:0007669"/>
    <property type="project" value="TreeGrafter"/>
</dbReference>
<keyword evidence="4" id="KW-0234">DNA repair</keyword>
<dbReference type="Gene3D" id="3.40.1170.60">
    <property type="match status" value="1"/>
</dbReference>
<feature type="compositionally biased region" description="Low complexity" evidence="5">
    <location>
        <begin position="397"/>
        <end position="414"/>
    </location>
</feature>
<keyword evidence="4" id="KW-0235">DNA replication</keyword>
<dbReference type="AlphaFoldDB" id="B1Y2J3"/>
<keyword evidence="3 4" id="KW-0239">DNA-directed DNA polymerase</keyword>
<dbReference type="PANTHER" id="PTHR11076">
    <property type="entry name" value="DNA REPAIR POLYMERASE UMUC / TRANSFERASE FAMILY MEMBER"/>
    <property type="match status" value="1"/>
</dbReference>
<dbReference type="HOGENOM" id="CLU_012348_1_2_4"/>
<evidence type="ECO:0000313" key="8">
    <source>
        <dbReference type="Proteomes" id="UP000001693"/>
    </source>
</evidence>
<dbReference type="InterPro" id="IPR017961">
    <property type="entry name" value="DNA_pol_Y-fam_little_finger"/>
</dbReference>
<comment type="function">
    <text evidence="4">Poorly processive, error-prone DNA polymerase involved in untargeted mutagenesis. Copies undamaged DNA at stalled replication forks, which arise in vivo from mismatched or misaligned primer ends. These misaligned primers can be extended by PolIV. Exhibits no 3'-5' exonuclease (proofreading) activity. May be involved in translesional synthesis, in conjunction with the beta clamp from PolIII.</text>
</comment>
<dbReference type="Pfam" id="PF11799">
    <property type="entry name" value="IMS_C"/>
    <property type="match status" value="1"/>
</dbReference>
<dbReference type="Pfam" id="PF00817">
    <property type="entry name" value="IMS"/>
    <property type="match status" value="1"/>
</dbReference>
<keyword evidence="4" id="KW-0227">DNA damage</keyword>
<keyword evidence="4 7" id="KW-0548">Nucleotidyltransferase</keyword>